<reference evidence="1" key="1">
    <citation type="journal article" date="2024" name="J. Gen. Virol.">
        <title>Novel phages of Pseudomonas syringae unveil numerous potential auxiliary metabolic genes.</title>
        <authorList>
            <person name="Feltin C."/>
            <person name="Garneau J.R."/>
            <person name="Morris C.E."/>
            <person name="Berard A."/>
            <person name="Torres-Barcelo C."/>
        </authorList>
    </citation>
    <scope>NUCLEOTIDE SEQUENCE</scope>
</reference>
<gene>
    <name evidence="1" type="ORF">Lepni01_00042</name>
</gene>
<name>A0AAU6W367_9VIRU</name>
<proteinExistence type="predicted"/>
<evidence type="ECO:0000313" key="1">
    <source>
        <dbReference type="EMBL" id="XAI71042.1"/>
    </source>
</evidence>
<sequence>MANRSIVDVKNVQWCCPNKDAAYCLVKFSDIEDYIKYTAVRGDEVAHGNELFQIIDRGLAGDIPEYSGPDQSQIEAWNLLMEEKSGYQVELSKILPEVQLGLASPERVERAKYLYGRIKDIESYHQATYDLTFCYVNREVS</sequence>
<organism evidence="1">
    <name type="scientific">Pseudomonas phage Lepni01</name>
    <dbReference type="NCBI Taxonomy" id="3138536"/>
    <lineage>
        <taxon>Viruses</taxon>
    </lineage>
</organism>
<dbReference type="EMBL" id="PP179331">
    <property type="protein sequence ID" value="XAI71042.1"/>
    <property type="molecule type" value="Genomic_DNA"/>
</dbReference>
<accession>A0AAU6W367</accession>
<protein>
    <submittedName>
        <fullName evidence="1">Uncharacterized protein</fullName>
    </submittedName>
</protein>